<dbReference type="Proteomes" id="UP001596380">
    <property type="component" value="Unassembled WGS sequence"/>
</dbReference>
<proteinExistence type="predicted"/>
<protein>
    <submittedName>
        <fullName evidence="1">Uncharacterized protein</fullName>
    </submittedName>
</protein>
<comment type="caution">
    <text evidence="1">The sequence shown here is derived from an EMBL/GenBank/DDBJ whole genome shotgun (WGS) entry which is preliminary data.</text>
</comment>
<dbReference type="RefSeq" id="WP_378063051.1">
    <property type="nucleotide sequence ID" value="NZ_JBHSXS010000002.1"/>
</dbReference>
<gene>
    <name evidence="1" type="ORF">ACFQKB_04325</name>
</gene>
<evidence type="ECO:0000313" key="2">
    <source>
        <dbReference type="Proteomes" id="UP001596380"/>
    </source>
</evidence>
<accession>A0ABW2CDE0</accession>
<keyword evidence="2" id="KW-1185">Reference proteome</keyword>
<dbReference type="EMBL" id="JBHSXS010000002">
    <property type="protein sequence ID" value="MFC6878985.1"/>
    <property type="molecule type" value="Genomic_DNA"/>
</dbReference>
<reference evidence="2" key="1">
    <citation type="journal article" date="2019" name="Int. J. Syst. Evol. Microbiol.">
        <title>The Global Catalogue of Microorganisms (GCM) 10K type strain sequencing project: providing services to taxonomists for standard genome sequencing and annotation.</title>
        <authorList>
            <consortium name="The Broad Institute Genomics Platform"/>
            <consortium name="The Broad Institute Genome Sequencing Center for Infectious Disease"/>
            <person name="Wu L."/>
            <person name="Ma J."/>
        </authorList>
    </citation>
    <scope>NUCLEOTIDE SEQUENCE [LARGE SCALE GENOMIC DNA]</scope>
    <source>
        <strain evidence="2">JCM 3369</strain>
    </source>
</reference>
<sequence length="46" mass="4616">MIGLHGGGQFLLGAVLVLPAARRGAGAQTYAPVMTATGGLVCFWGE</sequence>
<organism evidence="1 2">
    <name type="scientific">Actinomadura yumaensis</name>
    <dbReference type="NCBI Taxonomy" id="111807"/>
    <lineage>
        <taxon>Bacteria</taxon>
        <taxon>Bacillati</taxon>
        <taxon>Actinomycetota</taxon>
        <taxon>Actinomycetes</taxon>
        <taxon>Streptosporangiales</taxon>
        <taxon>Thermomonosporaceae</taxon>
        <taxon>Actinomadura</taxon>
    </lineage>
</organism>
<evidence type="ECO:0000313" key="1">
    <source>
        <dbReference type="EMBL" id="MFC6878985.1"/>
    </source>
</evidence>
<name>A0ABW2CDE0_9ACTN</name>